<evidence type="ECO:0000256" key="7">
    <source>
        <dbReference type="ARBA" id="ARBA00022989"/>
    </source>
</evidence>
<dbReference type="PANTHER" id="PTHR30413:SF8">
    <property type="entry name" value="TRANSPORT PERMEASE PROTEIN"/>
    <property type="match status" value="1"/>
</dbReference>
<dbReference type="EMBL" id="JAOVQO010000004">
    <property type="protein sequence ID" value="MCU9847519.1"/>
    <property type="molecule type" value="Genomic_DNA"/>
</dbReference>
<evidence type="ECO:0000256" key="8">
    <source>
        <dbReference type="ARBA" id="ARBA00023136"/>
    </source>
</evidence>
<keyword evidence="7 9" id="KW-1133">Transmembrane helix</keyword>
<evidence type="ECO:0000256" key="6">
    <source>
        <dbReference type="ARBA" id="ARBA00022692"/>
    </source>
</evidence>
<evidence type="ECO:0000256" key="4">
    <source>
        <dbReference type="ARBA" id="ARBA00022475"/>
    </source>
</evidence>
<name>A0ABT2X1G5_9RHOB</name>
<sequence length="259" mass="29190">MRVPDRRSIRHMLDVIGVLVARDQKARYQSTAMGVFWAVVSPALFLMTFYVLFKVMLPLNIPNYASHLFIALILWTWFQTTTMEAVGTIVGNPGLVNQPRFPVAALPLAATVSNFVTLLLTLPLLVVILWVEGANLGPALVALPLLTLCQFVFVLSMAYFVSALNVVFRDLQYIVPILLQFGYFTTPIFYSSDALPERARQILSLNPMLQIIEAHRSVLIYGEWPDWRAIGILLVASLVLLALTYRFFRGASLRFLEEI</sequence>
<proteinExistence type="inferred from homology"/>
<evidence type="ECO:0000256" key="9">
    <source>
        <dbReference type="RuleBase" id="RU361157"/>
    </source>
</evidence>
<organism evidence="11 12">
    <name type="scientific">Albidovulum salinarum</name>
    <dbReference type="NCBI Taxonomy" id="2984153"/>
    <lineage>
        <taxon>Bacteria</taxon>
        <taxon>Pseudomonadati</taxon>
        <taxon>Pseudomonadota</taxon>
        <taxon>Alphaproteobacteria</taxon>
        <taxon>Rhodobacterales</taxon>
        <taxon>Paracoccaceae</taxon>
        <taxon>Albidovulum</taxon>
    </lineage>
</organism>
<keyword evidence="6 9" id="KW-0812">Transmembrane</keyword>
<dbReference type="Proteomes" id="UP001209535">
    <property type="component" value="Unassembled WGS sequence"/>
</dbReference>
<comment type="subcellular location">
    <subcellularLocation>
        <location evidence="1 9">Cell inner membrane</location>
        <topology evidence="1 9">Multi-pass membrane protein</topology>
    </subcellularLocation>
</comment>
<gene>
    <name evidence="11" type="ORF">OEZ60_05820</name>
</gene>
<evidence type="ECO:0000256" key="2">
    <source>
        <dbReference type="ARBA" id="ARBA00007783"/>
    </source>
</evidence>
<reference evidence="11 12" key="1">
    <citation type="submission" date="2022-10" db="EMBL/GenBank/DDBJ databases">
        <title>Defluviimonas sp. nov., isolated from ocean surface sediments.</title>
        <authorList>
            <person name="He W."/>
            <person name="Wang L."/>
            <person name="Zhang D.-F."/>
        </authorList>
    </citation>
    <scope>NUCLEOTIDE SEQUENCE [LARGE SCALE GENOMIC DNA]</scope>
    <source>
        <strain evidence="11 12">WL0024</strain>
    </source>
</reference>
<feature type="transmembrane region" description="Helical" evidence="9">
    <location>
        <begin position="65"/>
        <end position="91"/>
    </location>
</feature>
<feature type="transmembrane region" description="Helical" evidence="9">
    <location>
        <begin position="227"/>
        <end position="248"/>
    </location>
</feature>
<dbReference type="PROSITE" id="PS51012">
    <property type="entry name" value="ABC_TM2"/>
    <property type="match status" value="1"/>
</dbReference>
<evidence type="ECO:0000256" key="3">
    <source>
        <dbReference type="ARBA" id="ARBA00022448"/>
    </source>
</evidence>
<comment type="caution">
    <text evidence="11">The sequence shown here is derived from an EMBL/GenBank/DDBJ whole genome shotgun (WGS) entry which is preliminary data.</text>
</comment>
<keyword evidence="3 9" id="KW-0813">Transport</keyword>
<dbReference type="RefSeq" id="WP_263334114.1">
    <property type="nucleotide sequence ID" value="NZ_JAOVQO010000004.1"/>
</dbReference>
<keyword evidence="5" id="KW-0997">Cell inner membrane</keyword>
<keyword evidence="8 9" id="KW-0472">Membrane</keyword>
<dbReference type="InterPro" id="IPR047817">
    <property type="entry name" value="ABC2_TM_bact-type"/>
</dbReference>
<comment type="similarity">
    <text evidence="2 9">Belongs to the ABC-2 integral membrane protein family.</text>
</comment>
<feature type="transmembrane region" description="Helical" evidence="9">
    <location>
        <begin position="173"/>
        <end position="190"/>
    </location>
</feature>
<dbReference type="Pfam" id="PF01061">
    <property type="entry name" value="ABC2_membrane"/>
    <property type="match status" value="1"/>
</dbReference>
<protein>
    <recommendedName>
        <fullName evidence="9">Transport permease protein</fullName>
    </recommendedName>
</protein>
<accession>A0ABT2X1G5</accession>
<keyword evidence="4 9" id="KW-1003">Cell membrane</keyword>
<evidence type="ECO:0000259" key="10">
    <source>
        <dbReference type="PROSITE" id="PS51012"/>
    </source>
</evidence>
<keyword evidence="12" id="KW-1185">Reference proteome</keyword>
<evidence type="ECO:0000256" key="1">
    <source>
        <dbReference type="ARBA" id="ARBA00004429"/>
    </source>
</evidence>
<feature type="transmembrane region" description="Helical" evidence="9">
    <location>
        <begin position="103"/>
        <end position="130"/>
    </location>
</feature>
<dbReference type="PANTHER" id="PTHR30413">
    <property type="entry name" value="INNER MEMBRANE TRANSPORT PERMEASE"/>
    <property type="match status" value="1"/>
</dbReference>
<evidence type="ECO:0000313" key="12">
    <source>
        <dbReference type="Proteomes" id="UP001209535"/>
    </source>
</evidence>
<feature type="transmembrane region" description="Helical" evidence="9">
    <location>
        <begin position="136"/>
        <end position="161"/>
    </location>
</feature>
<dbReference type="InterPro" id="IPR013525">
    <property type="entry name" value="ABC2_TM"/>
</dbReference>
<feature type="transmembrane region" description="Helical" evidence="9">
    <location>
        <begin position="32"/>
        <end position="53"/>
    </location>
</feature>
<feature type="domain" description="ABC transmembrane type-2" evidence="10">
    <location>
        <begin position="33"/>
        <end position="251"/>
    </location>
</feature>
<evidence type="ECO:0000256" key="5">
    <source>
        <dbReference type="ARBA" id="ARBA00022519"/>
    </source>
</evidence>
<evidence type="ECO:0000313" key="11">
    <source>
        <dbReference type="EMBL" id="MCU9847519.1"/>
    </source>
</evidence>